<dbReference type="PANTHER" id="PTHR34853">
    <property type="match status" value="1"/>
</dbReference>
<dbReference type="EMBL" id="WEGK01000001">
    <property type="protein sequence ID" value="MQY17382.1"/>
    <property type="molecule type" value="Genomic_DNA"/>
</dbReference>
<comment type="caution">
    <text evidence="2">The sequence shown here is derived from an EMBL/GenBank/DDBJ whole genome shotgun (WGS) entry which is preliminary data.</text>
</comment>
<accession>A0A7K0CWQ3</accession>
<feature type="region of interest" description="Disordered" evidence="1">
    <location>
        <begin position="74"/>
        <end position="93"/>
    </location>
</feature>
<dbReference type="PROSITE" id="PS51257">
    <property type="entry name" value="PROKAR_LIPOPROTEIN"/>
    <property type="match status" value="1"/>
</dbReference>
<feature type="compositionally biased region" description="Polar residues" evidence="1">
    <location>
        <begin position="82"/>
        <end position="92"/>
    </location>
</feature>
<evidence type="ECO:0000313" key="2">
    <source>
        <dbReference type="EMBL" id="MQY17382.1"/>
    </source>
</evidence>
<dbReference type="Pfam" id="PF03583">
    <property type="entry name" value="LIP"/>
    <property type="match status" value="1"/>
</dbReference>
<organism evidence="2 3">
    <name type="scientific">Nocardia macrotermitis</name>
    <dbReference type="NCBI Taxonomy" id="2585198"/>
    <lineage>
        <taxon>Bacteria</taxon>
        <taxon>Bacillati</taxon>
        <taxon>Actinomycetota</taxon>
        <taxon>Actinomycetes</taxon>
        <taxon>Mycobacteriales</taxon>
        <taxon>Nocardiaceae</taxon>
        <taxon>Nocardia</taxon>
    </lineage>
</organism>
<dbReference type="SUPFAM" id="SSF53474">
    <property type="entry name" value="alpha/beta-Hydrolases"/>
    <property type="match status" value="1"/>
</dbReference>
<name>A0A7K0CWQ3_9NOCA</name>
<proteinExistence type="predicted"/>
<dbReference type="InterPro" id="IPR029058">
    <property type="entry name" value="AB_hydrolase_fold"/>
</dbReference>
<reference evidence="2 3" key="1">
    <citation type="submission" date="2019-10" db="EMBL/GenBank/DDBJ databases">
        <title>Nocardia macrotermitis sp. nov. and Nocardia aurantia sp. nov., isolated from the gut of fungus growing-termite Macrotermes natalensis.</title>
        <authorList>
            <person name="Benndorf R."/>
            <person name="Schwitalla J."/>
            <person name="Martin K."/>
            <person name="De Beer W."/>
            <person name="Kaster A.-K."/>
            <person name="Vollmers J."/>
            <person name="Poulsen M."/>
            <person name="Beemelmanns C."/>
        </authorList>
    </citation>
    <scope>NUCLEOTIDE SEQUENCE [LARGE SCALE GENOMIC DNA]</scope>
    <source>
        <strain evidence="2 3">RB20</strain>
    </source>
</reference>
<protein>
    <submittedName>
        <fullName evidence="2">Putative inactive lipase</fullName>
    </submittedName>
</protein>
<dbReference type="AlphaFoldDB" id="A0A7K0CWQ3"/>
<dbReference type="Gene3D" id="3.40.50.1820">
    <property type="entry name" value="alpha/beta hydrolase"/>
    <property type="match status" value="1"/>
</dbReference>
<gene>
    <name evidence="2" type="ORF">NRB20_04450</name>
</gene>
<dbReference type="Proteomes" id="UP000438448">
    <property type="component" value="Unassembled WGS sequence"/>
</dbReference>
<dbReference type="InterPro" id="IPR005152">
    <property type="entry name" value="Lipase_secreted"/>
</dbReference>
<dbReference type="OrthoDB" id="4502978at2"/>
<dbReference type="PANTHER" id="PTHR34853:SF1">
    <property type="entry name" value="LIPASE 5"/>
    <property type="match status" value="1"/>
</dbReference>
<dbReference type="GO" id="GO:0004806">
    <property type="term" value="F:triacylglycerol lipase activity"/>
    <property type="evidence" value="ECO:0007669"/>
    <property type="project" value="InterPro"/>
</dbReference>
<evidence type="ECO:0000313" key="3">
    <source>
        <dbReference type="Proteomes" id="UP000438448"/>
    </source>
</evidence>
<sequence length="479" mass="50369">MFRYAWNVGWLVWARCVVVLAVVVSCGGVAAVARAQPPAPNPPALPSIPVPHGLDIPDLQQWIDAVVPRPEIARPAPVPKASSETRSPSPTTDLARLRAAVLPSDIGDQMFDAWPSGLASRAPGDVVQTRDVTATAAPLLTAPVRQVLQLKFRTTGAHGEPSFATASLVLPAAPWAGPGARPMLVNNLAIDGLGRQCTPGYTLAHGYSANTNSADFFPPLTQLAVLRGYAVLIPDHEGPDMAYAEPYVAAHAVLDAIRGARQLLPDELGASRFAMTGYSGGAIATRAAAVLMSEYAPELASSAVGAAVGGVPADYRMLSTTMNANLATGVFMAAVFGIGREHPEVLATMNNLAQQVTTSPLKNVCMNLIEVPGVITPPIDIAANIADPLHSPVAQQVFEATDVSARKSAMPLLVYNGAQDFWIPAAGARELYRQQCALGVTAIYRDVPGEHFLAGDTGWPGLITWLDQRLQGVPAPDEC</sequence>
<dbReference type="GO" id="GO:0016042">
    <property type="term" value="P:lipid catabolic process"/>
    <property type="evidence" value="ECO:0007669"/>
    <property type="project" value="InterPro"/>
</dbReference>
<keyword evidence="3" id="KW-1185">Reference proteome</keyword>
<dbReference type="Gene3D" id="1.10.260.130">
    <property type="match status" value="1"/>
</dbReference>
<evidence type="ECO:0000256" key="1">
    <source>
        <dbReference type="SAM" id="MobiDB-lite"/>
    </source>
</evidence>